<dbReference type="PATRIC" id="fig|1679444.3.peg.2442"/>
<dbReference type="SUPFAM" id="SSF52833">
    <property type="entry name" value="Thioredoxin-like"/>
    <property type="match status" value="1"/>
</dbReference>
<protein>
    <recommendedName>
        <fullName evidence="5">Arsenate reductase</fullName>
        <ecNumber evidence="4">1.20.4.1</ecNumber>
    </recommendedName>
</protein>
<dbReference type="RefSeq" id="WP_067774251.1">
    <property type="nucleotide sequence ID" value="NZ_JACVVN010000012.1"/>
</dbReference>
<dbReference type="NCBIfam" id="TIGR00014">
    <property type="entry name" value="arsC"/>
    <property type="match status" value="1"/>
</dbReference>
<keyword evidence="3" id="KW-0560">Oxidoreductase</keyword>
<evidence type="ECO:0000313" key="8">
    <source>
        <dbReference type="Proteomes" id="UP000176204"/>
    </source>
</evidence>
<dbReference type="PANTHER" id="PTHR30041">
    <property type="entry name" value="ARSENATE REDUCTASE"/>
    <property type="match status" value="1"/>
</dbReference>
<dbReference type="GO" id="GO:0008794">
    <property type="term" value="F:arsenate reductase (glutaredoxin) activity"/>
    <property type="evidence" value="ECO:0007669"/>
    <property type="project" value="UniProtKB-EC"/>
</dbReference>
<organism evidence="7 8">
    <name type="scientific">Akkermansia glycaniphila</name>
    <dbReference type="NCBI Taxonomy" id="1679444"/>
    <lineage>
        <taxon>Bacteria</taxon>
        <taxon>Pseudomonadati</taxon>
        <taxon>Verrucomicrobiota</taxon>
        <taxon>Verrucomicrobiia</taxon>
        <taxon>Verrucomicrobiales</taxon>
        <taxon>Akkermansiaceae</taxon>
        <taxon>Akkermansia</taxon>
    </lineage>
</organism>
<reference evidence="8" key="1">
    <citation type="submission" date="2016-09" db="EMBL/GenBank/DDBJ databases">
        <authorList>
            <person name="Koehorst J."/>
        </authorList>
    </citation>
    <scope>NUCLEOTIDE SEQUENCE [LARGE SCALE GENOMIC DNA]</scope>
</reference>
<dbReference type="InterPro" id="IPR036249">
    <property type="entry name" value="Thioredoxin-like_sf"/>
</dbReference>
<dbReference type="EMBL" id="LT629973">
    <property type="protein sequence ID" value="SEH91355.1"/>
    <property type="molecule type" value="Genomic_DNA"/>
</dbReference>
<evidence type="ECO:0000256" key="5">
    <source>
        <dbReference type="ARBA" id="ARBA00039879"/>
    </source>
</evidence>
<evidence type="ECO:0000313" key="7">
    <source>
        <dbReference type="EMBL" id="SEH91355.1"/>
    </source>
</evidence>
<dbReference type="Gene3D" id="3.40.30.10">
    <property type="entry name" value="Glutaredoxin"/>
    <property type="match status" value="1"/>
</dbReference>
<dbReference type="GO" id="GO:0046685">
    <property type="term" value="P:response to arsenic-containing substance"/>
    <property type="evidence" value="ECO:0007669"/>
    <property type="project" value="UniProtKB-KW"/>
</dbReference>
<dbReference type="OrthoDB" id="9808142at2"/>
<accession>A0A1C7PH39</accession>
<dbReference type="CDD" id="cd03034">
    <property type="entry name" value="ArsC_ArsC"/>
    <property type="match status" value="1"/>
</dbReference>
<evidence type="ECO:0000256" key="1">
    <source>
        <dbReference type="ARBA" id="ARBA00007198"/>
    </source>
</evidence>
<dbReference type="InterPro" id="IPR006660">
    <property type="entry name" value="Arsenate_reductase-like"/>
</dbReference>
<dbReference type="STRING" id="1679444.PYTT_1667"/>
<sequence>MQKITIYHNPSCSKSREALKRIREAGEEPEIVLYKENPPSREELAELIRQTGLSVRGIMRDGEDVYGELHLDDPKWTDDELIDMMVQHPILINRPIVVTAKGARLCRPMEALDEIMP</sequence>
<dbReference type="EC" id="1.20.4.1" evidence="4"/>
<keyword evidence="8" id="KW-1185">Reference proteome</keyword>
<comment type="similarity">
    <text evidence="1 6">Belongs to the ArsC family.</text>
</comment>
<dbReference type="Pfam" id="PF03960">
    <property type="entry name" value="ArsC"/>
    <property type="match status" value="1"/>
</dbReference>
<name>A0A1C7PH39_9BACT</name>
<dbReference type="KEGG" id="agl:PYTT_1667"/>
<dbReference type="Proteomes" id="UP000176204">
    <property type="component" value="Chromosome I"/>
</dbReference>
<proteinExistence type="inferred from homology"/>
<evidence type="ECO:0000256" key="2">
    <source>
        <dbReference type="ARBA" id="ARBA00022849"/>
    </source>
</evidence>
<keyword evidence="2" id="KW-0059">Arsenical resistance</keyword>
<evidence type="ECO:0000256" key="3">
    <source>
        <dbReference type="ARBA" id="ARBA00023002"/>
    </source>
</evidence>
<dbReference type="AlphaFoldDB" id="A0A1C7PH39"/>
<dbReference type="PROSITE" id="PS51353">
    <property type="entry name" value="ARSC"/>
    <property type="match status" value="1"/>
</dbReference>
<evidence type="ECO:0000256" key="6">
    <source>
        <dbReference type="PROSITE-ProRule" id="PRU01282"/>
    </source>
</evidence>
<dbReference type="InterPro" id="IPR006659">
    <property type="entry name" value="Arsenate_reductase"/>
</dbReference>
<evidence type="ECO:0000256" key="4">
    <source>
        <dbReference type="ARBA" id="ARBA00038969"/>
    </source>
</evidence>
<gene>
    <name evidence="7" type="ORF">PYTT_1667</name>
</gene>
<dbReference type="PANTHER" id="PTHR30041:SF5">
    <property type="entry name" value="ARSENATE REDUCTASE-RELATED"/>
    <property type="match status" value="1"/>
</dbReference>